<proteinExistence type="predicted"/>
<protein>
    <recommendedName>
        <fullName evidence="4">SMI1/KNR4 family protein</fullName>
    </recommendedName>
</protein>
<keyword evidence="3" id="KW-1185">Reference proteome</keyword>
<dbReference type="Proteomes" id="UP000583266">
    <property type="component" value="Unassembled WGS sequence"/>
</dbReference>
<evidence type="ECO:0000313" key="3">
    <source>
        <dbReference type="Proteomes" id="UP000583266"/>
    </source>
</evidence>
<organism evidence="2 3">
    <name type="scientific">Chitinophaga fulva</name>
    <dbReference type="NCBI Taxonomy" id="2728842"/>
    <lineage>
        <taxon>Bacteria</taxon>
        <taxon>Pseudomonadati</taxon>
        <taxon>Bacteroidota</taxon>
        <taxon>Chitinophagia</taxon>
        <taxon>Chitinophagales</taxon>
        <taxon>Chitinophagaceae</taxon>
        <taxon>Chitinophaga</taxon>
    </lineage>
</organism>
<evidence type="ECO:0000313" key="2">
    <source>
        <dbReference type="EMBL" id="NML41839.1"/>
    </source>
</evidence>
<dbReference type="Gene3D" id="3.40.1580.10">
    <property type="entry name" value="SMI1/KNR4-like"/>
    <property type="match status" value="1"/>
</dbReference>
<comment type="caution">
    <text evidence="2">The sequence shown here is derived from an EMBL/GenBank/DDBJ whole genome shotgun (WGS) entry which is preliminary data.</text>
</comment>
<dbReference type="InterPro" id="IPR037883">
    <property type="entry name" value="Knr4/Smi1-like_sf"/>
</dbReference>
<dbReference type="SUPFAM" id="SSF160631">
    <property type="entry name" value="SMI1/KNR4-like"/>
    <property type="match status" value="1"/>
</dbReference>
<sequence length="184" mass="21002">MDKILSRITTALGITLPGAYARFLETEQLQESRLVTDLVNLYGTDDLVTRNEDYQVQRYLPGYLSIADDSGGRGIFLHTTQPTLTVYITGYGALDPECMDVLSDDFLQWAQQGYSLEVLREAPAFIAARHSEKNLLRNEWIKLHQALSALEAEKSQMDLKTYLLQKRRLQQEIQDFETRNAGKL</sequence>
<evidence type="ECO:0000256" key="1">
    <source>
        <dbReference type="SAM" id="Coils"/>
    </source>
</evidence>
<evidence type="ECO:0008006" key="4">
    <source>
        <dbReference type="Google" id="ProtNLM"/>
    </source>
</evidence>
<accession>A0A848GWZ8</accession>
<keyword evidence="1" id="KW-0175">Coiled coil</keyword>
<reference evidence="2 3" key="1">
    <citation type="submission" date="2020-04" db="EMBL/GenBank/DDBJ databases">
        <title>Chitinophaga sp. G-6-1-13 sp. nov., isolated from soil.</title>
        <authorList>
            <person name="Dahal R.H."/>
            <person name="Chaudhary D.K."/>
        </authorList>
    </citation>
    <scope>NUCLEOTIDE SEQUENCE [LARGE SCALE GENOMIC DNA]</scope>
    <source>
        <strain evidence="2 3">G-6-1-13</strain>
    </source>
</reference>
<dbReference type="AlphaFoldDB" id="A0A848GWZ8"/>
<gene>
    <name evidence="2" type="ORF">HHL17_31940</name>
</gene>
<dbReference type="RefSeq" id="WP_169228856.1">
    <property type="nucleotide sequence ID" value="NZ_JABBGC010000004.1"/>
</dbReference>
<feature type="coiled-coil region" evidence="1">
    <location>
        <begin position="152"/>
        <end position="179"/>
    </location>
</feature>
<dbReference type="EMBL" id="JABBGC010000004">
    <property type="protein sequence ID" value="NML41839.1"/>
    <property type="molecule type" value="Genomic_DNA"/>
</dbReference>
<name>A0A848GWZ8_9BACT</name>